<name>A0ABQ2AA72_9BACT</name>
<dbReference type="EMBL" id="BMGY01000024">
    <property type="protein sequence ID" value="GGH87274.1"/>
    <property type="molecule type" value="Genomic_DNA"/>
</dbReference>
<reference evidence="2" key="1">
    <citation type="journal article" date="2019" name="Int. J. Syst. Evol. Microbiol.">
        <title>The Global Catalogue of Microorganisms (GCM) 10K type strain sequencing project: providing services to taxonomists for standard genome sequencing and annotation.</title>
        <authorList>
            <consortium name="The Broad Institute Genomics Platform"/>
            <consortium name="The Broad Institute Genome Sequencing Center for Infectious Disease"/>
            <person name="Wu L."/>
            <person name="Ma J."/>
        </authorList>
    </citation>
    <scope>NUCLEOTIDE SEQUENCE [LARGE SCALE GENOMIC DNA]</scope>
    <source>
        <strain evidence="2">CGMCC 1.14966</strain>
    </source>
</reference>
<keyword evidence="2" id="KW-1185">Reference proteome</keyword>
<evidence type="ECO:0000313" key="2">
    <source>
        <dbReference type="Proteomes" id="UP000637774"/>
    </source>
</evidence>
<evidence type="ECO:0008006" key="3">
    <source>
        <dbReference type="Google" id="ProtNLM"/>
    </source>
</evidence>
<dbReference type="SUPFAM" id="SSF53187">
    <property type="entry name" value="Zn-dependent exopeptidases"/>
    <property type="match status" value="1"/>
</dbReference>
<gene>
    <name evidence="1" type="ORF">GCM10011495_25800</name>
</gene>
<accession>A0ABQ2AA72</accession>
<comment type="caution">
    <text evidence="1">The sequence shown here is derived from an EMBL/GenBank/DDBJ whole genome shotgun (WGS) entry which is preliminary data.</text>
</comment>
<sequence>MAALLGVASTAARAQYVAGRTYFGQNNYVEYRAGNAPLLLAAPHDGALRPAALPDRTCPDATSVTDANTQALVRALDSAFTRRYACQAHLVVSHLARVKLDPNRPLPEASCGNALATQAWREYHGFLDDAAAQVGAVVGRRGLFLELHGHGHAIARIELGYLLTASELRRPDAQVLALADSTSIWGLVTAQPSGRAALPGLVRGPSALGTLLAARGYPAVPSQQDPAPQSADPYFNGGYSTFRHGSYRNAGPVDAIQAETHAPGLRNSATNRRRFADTLAVALGTYLRMYYGWQPCRALPTGVAQPEPASACAVQVDAAGRALVLGPGCGAKRLLLYDLRGALRFQADLRGDERLPLPPLAPGLYVVRLEWLQQAPSRAIKIMLP</sequence>
<proteinExistence type="predicted"/>
<evidence type="ECO:0000313" key="1">
    <source>
        <dbReference type="EMBL" id="GGH87274.1"/>
    </source>
</evidence>
<dbReference type="Gene3D" id="3.40.630.40">
    <property type="entry name" value="Zn-dependent exopeptidases"/>
    <property type="match status" value="1"/>
</dbReference>
<dbReference type="Proteomes" id="UP000637774">
    <property type="component" value="Unassembled WGS sequence"/>
</dbReference>
<protein>
    <recommendedName>
        <fullName evidence="3">T9SS type A sorting domain-containing protein</fullName>
    </recommendedName>
</protein>
<organism evidence="1 2">
    <name type="scientific">Hymenobacter frigidus</name>
    <dbReference type="NCBI Taxonomy" id="1524095"/>
    <lineage>
        <taxon>Bacteria</taxon>
        <taxon>Pseudomonadati</taxon>
        <taxon>Bacteroidota</taxon>
        <taxon>Cytophagia</taxon>
        <taxon>Cytophagales</taxon>
        <taxon>Hymenobacteraceae</taxon>
        <taxon>Hymenobacter</taxon>
    </lineage>
</organism>